<sequence length="79" mass="8234">MAVVPHSMMRTGVTNEKKKINKQKQAFGVGGEGVKVGGSSEQSGIVGGASRPVVECARSMSAKGRMGRSRVGCKLKTVK</sequence>
<protein>
    <submittedName>
        <fullName evidence="2">Uncharacterized protein</fullName>
    </submittedName>
</protein>
<dbReference type="Proteomes" id="UP001148018">
    <property type="component" value="Unassembled WGS sequence"/>
</dbReference>
<keyword evidence="3" id="KW-1185">Reference proteome</keyword>
<comment type="caution">
    <text evidence="2">The sequence shown here is derived from an EMBL/GenBank/DDBJ whole genome shotgun (WGS) entry which is preliminary data.</text>
</comment>
<reference evidence="2" key="1">
    <citation type="submission" date="2022-07" db="EMBL/GenBank/DDBJ databases">
        <title>Chromosome-level genome of Muraenolepis orangiensis.</title>
        <authorList>
            <person name="Kim J."/>
        </authorList>
    </citation>
    <scope>NUCLEOTIDE SEQUENCE</scope>
    <source>
        <strain evidence="2">KU_S4_2022</strain>
        <tissue evidence="2">Muscle</tissue>
    </source>
</reference>
<dbReference type="AlphaFoldDB" id="A0A9Q0IQL3"/>
<evidence type="ECO:0000313" key="2">
    <source>
        <dbReference type="EMBL" id="KAJ3606778.1"/>
    </source>
</evidence>
<dbReference type="EMBL" id="JANIIK010000042">
    <property type="protein sequence ID" value="KAJ3606778.1"/>
    <property type="molecule type" value="Genomic_DNA"/>
</dbReference>
<proteinExistence type="predicted"/>
<feature type="region of interest" description="Disordered" evidence="1">
    <location>
        <begin position="1"/>
        <end position="47"/>
    </location>
</feature>
<name>A0A9Q0IQL3_9TELE</name>
<gene>
    <name evidence="2" type="ORF">NHX12_026297</name>
</gene>
<evidence type="ECO:0000256" key="1">
    <source>
        <dbReference type="SAM" id="MobiDB-lite"/>
    </source>
</evidence>
<accession>A0A9Q0IQL3</accession>
<evidence type="ECO:0000313" key="3">
    <source>
        <dbReference type="Proteomes" id="UP001148018"/>
    </source>
</evidence>
<organism evidence="2 3">
    <name type="scientific">Muraenolepis orangiensis</name>
    <name type="common">Patagonian moray cod</name>
    <dbReference type="NCBI Taxonomy" id="630683"/>
    <lineage>
        <taxon>Eukaryota</taxon>
        <taxon>Metazoa</taxon>
        <taxon>Chordata</taxon>
        <taxon>Craniata</taxon>
        <taxon>Vertebrata</taxon>
        <taxon>Euteleostomi</taxon>
        <taxon>Actinopterygii</taxon>
        <taxon>Neopterygii</taxon>
        <taxon>Teleostei</taxon>
        <taxon>Neoteleostei</taxon>
        <taxon>Acanthomorphata</taxon>
        <taxon>Zeiogadaria</taxon>
        <taxon>Gadariae</taxon>
        <taxon>Gadiformes</taxon>
        <taxon>Muraenolepidoidei</taxon>
        <taxon>Muraenolepididae</taxon>
        <taxon>Muraenolepis</taxon>
    </lineage>
</organism>